<evidence type="ECO:0000256" key="1">
    <source>
        <dbReference type="SAM" id="MobiDB-lite"/>
    </source>
</evidence>
<sequence>MRRIATAAFLLASVVGGYAEAQNRVGEGPTEFTPAQKTALASLPRNNGAANPPLEMVREESQRIVGTLQGSLTTPSMAVDTWVVVVPKVPMYAWDAAKLLAQSRAPAFGKLLDHGTLSQSRIDVWPRS</sequence>
<protein>
    <submittedName>
        <fullName evidence="3">Uncharacterized protein</fullName>
    </submittedName>
</protein>
<keyword evidence="2" id="KW-0732">Signal</keyword>
<evidence type="ECO:0000313" key="4">
    <source>
        <dbReference type="Proteomes" id="UP001416858"/>
    </source>
</evidence>
<gene>
    <name evidence="3" type="ORF">Rcae01_02534</name>
</gene>
<feature type="region of interest" description="Disordered" evidence="1">
    <location>
        <begin position="27"/>
        <end position="52"/>
    </location>
</feature>
<proteinExistence type="predicted"/>
<evidence type="ECO:0000313" key="3">
    <source>
        <dbReference type="EMBL" id="GAA5507080.1"/>
    </source>
</evidence>
<comment type="caution">
    <text evidence="3">The sequence shown here is derived from an EMBL/GenBank/DDBJ whole genome shotgun (WGS) entry which is preliminary data.</text>
</comment>
<organism evidence="3 4">
    <name type="scientific">Novipirellula caenicola</name>
    <dbReference type="NCBI Taxonomy" id="1536901"/>
    <lineage>
        <taxon>Bacteria</taxon>
        <taxon>Pseudomonadati</taxon>
        <taxon>Planctomycetota</taxon>
        <taxon>Planctomycetia</taxon>
        <taxon>Pirellulales</taxon>
        <taxon>Pirellulaceae</taxon>
        <taxon>Novipirellula</taxon>
    </lineage>
</organism>
<reference evidence="3 4" key="1">
    <citation type="submission" date="2024-02" db="EMBL/GenBank/DDBJ databases">
        <title>Rhodopirellula caenicola NBRC 110016.</title>
        <authorList>
            <person name="Ichikawa N."/>
            <person name="Katano-Makiyama Y."/>
            <person name="Hidaka K."/>
        </authorList>
    </citation>
    <scope>NUCLEOTIDE SEQUENCE [LARGE SCALE GENOMIC DNA]</scope>
    <source>
        <strain evidence="3 4">NBRC 110016</strain>
    </source>
</reference>
<keyword evidence="4" id="KW-1185">Reference proteome</keyword>
<name>A0ABP9VS11_9BACT</name>
<feature type="chain" id="PRO_5047006011" evidence="2">
    <location>
        <begin position="22"/>
        <end position="128"/>
    </location>
</feature>
<dbReference type="RefSeq" id="WP_345683964.1">
    <property type="nucleotide sequence ID" value="NZ_BAABRO010000004.1"/>
</dbReference>
<dbReference type="Proteomes" id="UP001416858">
    <property type="component" value="Unassembled WGS sequence"/>
</dbReference>
<evidence type="ECO:0000256" key="2">
    <source>
        <dbReference type="SAM" id="SignalP"/>
    </source>
</evidence>
<dbReference type="EMBL" id="BAABRO010000004">
    <property type="protein sequence ID" value="GAA5507080.1"/>
    <property type="molecule type" value="Genomic_DNA"/>
</dbReference>
<accession>A0ABP9VS11</accession>
<feature type="signal peptide" evidence="2">
    <location>
        <begin position="1"/>
        <end position="21"/>
    </location>
</feature>